<dbReference type="EMBL" id="UINC01150026">
    <property type="protein sequence ID" value="SVD42858.1"/>
    <property type="molecule type" value="Genomic_DNA"/>
</dbReference>
<protein>
    <recommendedName>
        <fullName evidence="2">DUF1552 domain-containing protein</fullName>
    </recommendedName>
</protein>
<dbReference type="Pfam" id="PF07586">
    <property type="entry name" value="HXXSHH"/>
    <property type="match status" value="1"/>
</dbReference>
<dbReference type="InterPro" id="IPR011447">
    <property type="entry name" value="DUF1552"/>
</dbReference>
<organism evidence="1">
    <name type="scientific">marine metagenome</name>
    <dbReference type="NCBI Taxonomy" id="408172"/>
    <lineage>
        <taxon>unclassified sequences</taxon>
        <taxon>metagenomes</taxon>
        <taxon>ecological metagenomes</taxon>
    </lineage>
</organism>
<sequence length="179" mass="18854">MRSPMIRFKAMNSRRKFLTSSGVTAGGLLLSPILSQIKAQAAGTKLPPRFVFLVEGNGLVPRHVTPIGYKRPTVHVGKPKVPNMQGVTEMVDDSLVGKELPESLHPIKAWQDRLTVINGLSGRIAGGGHSNDFGALGAYNCGSGVGSSGTPAGETIDVTLGKRLGGIFPHFGIGISDRK</sequence>
<dbReference type="InterPro" id="IPR006311">
    <property type="entry name" value="TAT_signal"/>
</dbReference>
<evidence type="ECO:0008006" key="2">
    <source>
        <dbReference type="Google" id="ProtNLM"/>
    </source>
</evidence>
<evidence type="ECO:0000313" key="1">
    <source>
        <dbReference type="EMBL" id="SVD42858.1"/>
    </source>
</evidence>
<name>A0A382VA86_9ZZZZ</name>
<gene>
    <name evidence="1" type="ORF">METZ01_LOCUS395712</name>
</gene>
<reference evidence="1" key="1">
    <citation type="submission" date="2018-05" db="EMBL/GenBank/DDBJ databases">
        <authorList>
            <person name="Lanie J.A."/>
            <person name="Ng W.-L."/>
            <person name="Kazmierczak K.M."/>
            <person name="Andrzejewski T.M."/>
            <person name="Davidsen T.M."/>
            <person name="Wayne K.J."/>
            <person name="Tettelin H."/>
            <person name="Glass J.I."/>
            <person name="Rusch D."/>
            <person name="Podicherti R."/>
            <person name="Tsui H.-C.T."/>
            <person name="Winkler M.E."/>
        </authorList>
    </citation>
    <scope>NUCLEOTIDE SEQUENCE</scope>
</reference>
<dbReference type="AlphaFoldDB" id="A0A382VA86"/>
<feature type="non-terminal residue" evidence="1">
    <location>
        <position position="179"/>
    </location>
</feature>
<accession>A0A382VA86</accession>
<proteinExistence type="predicted"/>
<dbReference type="PROSITE" id="PS51318">
    <property type="entry name" value="TAT"/>
    <property type="match status" value="1"/>
</dbReference>